<accession>A0A0A9DIN7</accession>
<dbReference type="EMBL" id="GBRH01212365">
    <property type="protein sequence ID" value="JAD85530.1"/>
    <property type="molecule type" value="Transcribed_RNA"/>
</dbReference>
<reference evidence="2" key="2">
    <citation type="journal article" date="2015" name="Data Brief">
        <title>Shoot transcriptome of the giant reed, Arundo donax.</title>
        <authorList>
            <person name="Barrero R.A."/>
            <person name="Guerrero F.D."/>
            <person name="Moolhuijzen P."/>
            <person name="Goolsby J.A."/>
            <person name="Tidwell J."/>
            <person name="Bellgard S.E."/>
            <person name="Bellgard M.I."/>
        </authorList>
    </citation>
    <scope>NUCLEOTIDE SEQUENCE</scope>
    <source>
        <tissue evidence="2">Shoot tissue taken approximately 20 cm above the soil surface</tissue>
    </source>
</reference>
<organism evidence="2">
    <name type="scientific">Arundo donax</name>
    <name type="common">Giant reed</name>
    <name type="synonym">Donax arundinaceus</name>
    <dbReference type="NCBI Taxonomy" id="35708"/>
    <lineage>
        <taxon>Eukaryota</taxon>
        <taxon>Viridiplantae</taxon>
        <taxon>Streptophyta</taxon>
        <taxon>Embryophyta</taxon>
        <taxon>Tracheophyta</taxon>
        <taxon>Spermatophyta</taxon>
        <taxon>Magnoliopsida</taxon>
        <taxon>Liliopsida</taxon>
        <taxon>Poales</taxon>
        <taxon>Poaceae</taxon>
        <taxon>PACMAD clade</taxon>
        <taxon>Arundinoideae</taxon>
        <taxon>Arundineae</taxon>
        <taxon>Arundo</taxon>
    </lineage>
</organism>
<reference evidence="2" key="1">
    <citation type="submission" date="2014-09" db="EMBL/GenBank/DDBJ databases">
        <authorList>
            <person name="Magalhaes I.L.F."/>
            <person name="Oliveira U."/>
            <person name="Santos F.R."/>
            <person name="Vidigal T.H.D.A."/>
            <person name="Brescovit A.D."/>
            <person name="Santos A.J."/>
        </authorList>
    </citation>
    <scope>NUCLEOTIDE SEQUENCE</scope>
    <source>
        <tissue evidence="2">Shoot tissue taken approximately 20 cm above the soil surface</tissue>
    </source>
</reference>
<dbReference type="AlphaFoldDB" id="A0A0A9DIN7"/>
<protein>
    <submittedName>
        <fullName evidence="2">Uncharacterized protein</fullName>
    </submittedName>
</protein>
<feature type="compositionally biased region" description="Polar residues" evidence="1">
    <location>
        <begin position="1"/>
        <end position="11"/>
    </location>
</feature>
<sequence length="88" mass="9714">MNKKSNQCSRIRTSFRPPPVFRSSSKSAAPLKRQTSRSAASRRSPLGVRPGPTRSRLPRGPRACRRRALGRARAPRAHGPTSFCSYPA</sequence>
<feature type="compositionally biased region" description="Basic residues" evidence="1">
    <location>
        <begin position="56"/>
        <end position="76"/>
    </location>
</feature>
<evidence type="ECO:0000313" key="2">
    <source>
        <dbReference type="EMBL" id="JAD85530.1"/>
    </source>
</evidence>
<feature type="region of interest" description="Disordered" evidence="1">
    <location>
        <begin position="1"/>
        <end position="88"/>
    </location>
</feature>
<name>A0A0A9DIN7_ARUDO</name>
<evidence type="ECO:0000256" key="1">
    <source>
        <dbReference type="SAM" id="MobiDB-lite"/>
    </source>
</evidence>
<proteinExistence type="predicted"/>